<accession>A0A448ZKF0</accession>
<keyword evidence="3" id="KW-1185">Reference proteome</keyword>
<protein>
    <submittedName>
        <fullName evidence="2">Uncharacterized protein</fullName>
    </submittedName>
</protein>
<dbReference type="AlphaFoldDB" id="A0A448ZKF0"/>
<sequence length="236" mass="25109">MTDFIEEQDAVHAIKKLMSGFCSPRKGLSAAPSYEEDDAEATNKYAPDLAPQTPSKQGVLETPPATPESEDIAQKEDETEVVPEEKPEEPDQPAPAETEETPPAPTPTDDSEAPKKATEIQKARGPENFILKCIFLLVTVLALKKLGFTTSDLDLGALVGGGNGSSPSWIEVVDKQESVGETIAKEVPVPPESEEEPVVAEAVEQEEVVATEETYGGSPTEATTDATTEATTEGEL</sequence>
<reference evidence="2 3" key="1">
    <citation type="submission" date="2019-01" db="EMBL/GenBank/DDBJ databases">
        <authorList>
            <person name="Ferrante I. M."/>
        </authorList>
    </citation>
    <scope>NUCLEOTIDE SEQUENCE [LARGE SCALE GENOMIC DNA]</scope>
    <source>
        <strain evidence="2 3">B856</strain>
    </source>
</reference>
<dbReference type="EMBL" id="CAACVS010000449">
    <property type="protein sequence ID" value="VEU42517.1"/>
    <property type="molecule type" value="Genomic_DNA"/>
</dbReference>
<evidence type="ECO:0000313" key="2">
    <source>
        <dbReference type="EMBL" id="VEU42517.1"/>
    </source>
</evidence>
<dbReference type="OrthoDB" id="10668911at2759"/>
<feature type="compositionally biased region" description="Low complexity" evidence="1">
    <location>
        <begin position="220"/>
        <end position="236"/>
    </location>
</feature>
<proteinExistence type="predicted"/>
<evidence type="ECO:0000313" key="3">
    <source>
        <dbReference type="Proteomes" id="UP000291116"/>
    </source>
</evidence>
<name>A0A448ZKF0_9STRA</name>
<evidence type="ECO:0000256" key="1">
    <source>
        <dbReference type="SAM" id="MobiDB-lite"/>
    </source>
</evidence>
<gene>
    <name evidence="2" type="ORF">PSNMU_V1.4_AUG-EV-PASAV3_0094910</name>
</gene>
<dbReference type="Proteomes" id="UP000291116">
    <property type="component" value="Unassembled WGS sequence"/>
</dbReference>
<feature type="region of interest" description="Disordered" evidence="1">
    <location>
        <begin position="207"/>
        <end position="236"/>
    </location>
</feature>
<feature type="compositionally biased region" description="Acidic residues" evidence="1">
    <location>
        <begin position="77"/>
        <end position="91"/>
    </location>
</feature>
<organism evidence="2 3">
    <name type="scientific">Pseudo-nitzschia multistriata</name>
    <dbReference type="NCBI Taxonomy" id="183589"/>
    <lineage>
        <taxon>Eukaryota</taxon>
        <taxon>Sar</taxon>
        <taxon>Stramenopiles</taxon>
        <taxon>Ochrophyta</taxon>
        <taxon>Bacillariophyta</taxon>
        <taxon>Bacillariophyceae</taxon>
        <taxon>Bacillariophycidae</taxon>
        <taxon>Bacillariales</taxon>
        <taxon>Bacillariaceae</taxon>
        <taxon>Pseudo-nitzschia</taxon>
    </lineage>
</organism>
<feature type="region of interest" description="Disordered" evidence="1">
    <location>
        <begin position="20"/>
        <end position="120"/>
    </location>
</feature>